<keyword evidence="3" id="KW-1185">Reference proteome</keyword>
<keyword evidence="1" id="KW-0472">Membrane</keyword>
<reference evidence="2 3" key="1">
    <citation type="submission" date="2019-03" db="EMBL/GenBank/DDBJ databases">
        <title>Freshwater and sediment microbial communities from various areas in North America, analyzing microbe dynamics in response to fracking.</title>
        <authorList>
            <person name="Lamendella R."/>
        </authorList>
    </citation>
    <scope>NUCLEOTIDE SEQUENCE [LARGE SCALE GENOMIC DNA]</scope>
    <source>
        <strain evidence="2 3">1_TX</strain>
    </source>
</reference>
<sequence>MTVPVTPLHRTQGARLLALLMLGLGIVALDKYVFTFRRPQKDRS</sequence>
<keyword evidence="1" id="KW-1133">Transmembrane helix</keyword>
<name>A0A4V3BY68_9GAMM</name>
<accession>A0A4V3BY68</accession>
<dbReference type="RefSeq" id="WP_279512838.1">
    <property type="nucleotide sequence ID" value="NZ_SNWH01000021.1"/>
</dbReference>
<feature type="transmembrane region" description="Helical" evidence="1">
    <location>
        <begin position="16"/>
        <end position="34"/>
    </location>
</feature>
<dbReference type="Proteomes" id="UP000295150">
    <property type="component" value="Unassembled WGS sequence"/>
</dbReference>
<evidence type="ECO:0000313" key="3">
    <source>
        <dbReference type="Proteomes" id="UP000295150"/>
    </source>
</evidence>
<evidence type="ECO:0000256" key="1">
    <source>
        <dbReference type="SAM" id="Phobius"/>
    </source>
</evidence>
<evidence type="ECO:0000313" key="2">
    <source>
        <dbReference type="EMBL" id="TDO01469.1"/>
    </source>
</evidence>
<keyword evidence="1" id="KW-0812">Transmembrane</keyword>
<protein>
    <submittedName>
        <fullName evidence="2">Uncharacterized protein</fullName>
    </submittedName>
</protein>
<dbReference type="EMBL" id="SNWH01000021">
    <property type="protein sequence ID" value="TDO01469.1"/>
    <property type="molecule type" value="Genomic_DNA"/>
</dbReference>
<comment type="caution">
    <text evidence="2">The sequence shown here is derived from an EMBL/GenBank/DDBJ whole genome shotgun (WGS) entry which is preliminary data.</text>
</comment>
<proteinExistence type="predicted"/>
<dbReference type="AlphaFoldDB" id="A0A4V3BY68"/>
<organism evidence="2 3">
    <name type="scientific">Halomonas ventosae</name>
    <dbReference type="NCBI Taxonomy" id="229007"/>
    <lineage>
        <taxon>Bacteria</taxon>
        <taxon>Pseudomonadati</taxon>
        <taxon>Pseudomonadota</taxon>
        <taxon>Gammaproteobacteria</taxon>
        <taxon>Oceanospirillales</taxon>
        <taxon>Halomonadaceae</taxon>
        <taxon>Halomonas</taxon>
    </lineage>
</organism>
<gene>
    <name evidence="2" type="ORF">DFO68_12113</name>
</gene>